<accession>A0A7J6BXT4</accession>
<proteinExistence type="predicted"/>
<dbReference type="PROSITE" id="PS51257">
    <property type="entry name" value="PROKAR_LIPOPROTEIN"/>
    <property type="match status" value="1"/>
</dbReference>
<dbReference type="PANTHER" id="PTHR34153">
    <property type="entry name" value="SI:CH211-262H13.3-RELATED-RELATED"/>
    <property type="match status" value="1"/>
</dbReference>
<dbReference type="AlphaFoldDB" id="A0A7J6BXT4"/>
<feature type="region of interest" description="Disordered" evidence="1">
    <location>
        <begin position="379"/>
        <end position="420"/>
    </location>
</feature>
<name>A0A7J6BXT4_9TELE</name>
<feature type="compositionally biased region" description="Polar residues" evidence="1">
    <location>
        <begin position="409"/>
        <end position="420"/>
    </location>
</feature>
<feature type="domain" description="DUF4806" evidence="2">
    <location>
        <begin position="467"/>
        <end position="543"/>
    </location>
</feature>
<reference evidence="3 4" key="1">
    <citation type="submission" date="2020-04" db="EMBL/GenBank/DDBJ databases">
        <title>Chromosome-level genome assembly of a cyprinid fish Onychostoma macrolepis by integration of Nanopore Sequencing, Bionano and Hi-C technology.</title>
        <authorList>
            <person name="Wang D."/>
        </authorList>
    </citation>
    <scope>NUCLEOTIDE SEQUENCE [LARGE SCALE GENOMIC DNA]</scope>
    <source>
        <strain evidence="3">SWU-2019</strain>
        <tissue evidence="3">Muscle</tissue>
    </source>
</reference>
<dbReference type="Pfam" id="PF16064">
    <property type="entry name" value="DUF4806"/>
    <property type="match status" value="1"/>
</dbReference>
<evidence type="ECO:0000256" key="1">
    <source>
        <dbReference type="SAM" id="MobiDB-lite"/>
    </source>
</evidence>
<evidence type="ECO:0000259" key="2">
    <source>
        <dbReference type="Pfam" id="PF16064"/>
    </source>
</evidence>
<dbReference type="InterPro" id="IPR032071">
    <property type="entry name" value="DUF4806"/>
</dbReference>
<evidence type="ECO:0000313" key="4">
    <source>
        <dbReference type="Proteomes" id="UP000579812"/>
    </source>
</evidence>
<keyword evidence="4" id="KW-1185">Reference proteome</keyword>
<dbReference type="Proteomes" id="UP000579812">
    <property type="component" value="Unassembled WGS sequence"/>
</dbReference>
<evidence type="ECO:0000313" key="3">
    <source>
        <dbReference type="EMBL" id="KAF4099135.1"/>
    </source>
</evidence>
<dbReference type="EMBL" id="JAAMOB010000020">
    <property type="protein sequence ID" value="KAF4099135.1"/>
    <property type="molecule type" value="Genomic_DNA"/>
</dbReference>
<protein>
    <recommendedName>
        <fullName evidence="2">DUF4806 domain-containing protein</fullName>
    </recommendedName>
</protein>
<organism evidence="3 4">
    <name type="scientific">Onychostoma macrolepis</name>
    <dbReference type="NCBI Taxonomy" id="369639"/>
    <lineage>
        <taxon>Eukaryota</taxon>
        <taxon>Metazoa</taxon>
        <taxon>Chordata</taxon>
        <taxon>Craniata</taxon>
        <taxon>Vertebrata</taxon>
        <taxon>Euteleostomi</taxon>
        <taxon>Actinopterygii</taxon>
        <taxon>Neopterygii</taxon>
        <taxon>Teleostei</taxon>
        <taxon>Ostariophysi</taxon>
        <taxon>Cypriniformes</taxon>
        <taxon>Cyprinidae</taxon>
        <taxon>Acrossocheilinae</taxon>
        <taxon>Onychostoma</taxon>
    </lineage>
</organism>
<dbReference type="PANTHER" id="PTHR34153:SF2">
    <property type="entry name" value="SI:CH211-262H13.3-RELATED"/>
    <property type="match status" value="1"/>
</dbReference>
<sequence>MRTGFLVGTAVLSAAGLACSLGWVTELARVQVRQAPVLHENRAEDVQVPVVVAEWLRRWTRNPLGSPRAGSNPADYVVRQPSCTPRRSGRASFLHVPRTLVRSPSAPDKHAAGPVCRRGPVARRDRIVVSTLRCGRSNPAIRSRQPFAVEQRDAGLLFASSSFSWILSLTPVASCAALLQPRELEGRTVKREKGARKQKVRALSAGGGRILQTIKKTAGGNKIAYGLEFTVPIKVMFYIVEFLETQEVEVVPALWVEKEICQWPAQYRRDELVKAIRSEEQPGHTWDAYCVRILYKAATYKAARLKLPQAETQTDLQTAEEEDVDDIPKKKRKRLPNIHFESDDEDLVKQKGLLPPAPKITGPNFAIESAIKRRVQKLETPKHMTSPEPRHSVTSPEPGVLKKPEPSRSMGNSEAQQSGTVTLSGLAPLLHRILTNQEMMMDQLKVILMNMQKMGEPAHGQDPIDRDLLPLKDLTSLLALEKRLREEADLKKKMITALSFIGGVDVKDSVWRVMGHCITNSHGKQLNWRGINGKTAFHKLQLKDVITGTVRNNRLTAAATDQEIETFIKKWLHLSSDRDGGRREREKRRRSQDTCLQDCHDDTDGPSQGGSNPADYVVRQPSCTPRRSGRASFLHIPRTLVRSPSASDKHAAGPFSSRGTVAHLDRIVVSTLPCGRSNPGHGSLLLSSNGDVGLLFASSSFSWILSLTLGGVLCCPPAAKGAGGPQSVVGVVVAERLRRWT</sequence>
<feature type="region of interest" description="Disordered" evidence="1">
    <location>
        <begin position="578"/>
        <end position="629"/>
    </location>
</feature>
<comment type="caution">
    <text evidence="3">The sequence shown here is derived from an EMBL/GenBank/DDBJ whole genome shotgun (WGS) entry which is preliminary data.</text>
</comment>
<gene>
    <name evidence="3" type="ORF">G5714_019261</name>
</gene>